<gene>
    <name evidence="2" type="ORF">LCGC14_0754700</name>
</gene>
<evidence type="ECO:0000256" key="1">
    <source>
        <dbReference type="SAM" id="Phobius"/>
    </source>
</evidence>
<comment type="caution">
    <text evidence="2">The sequence shown here is derived from an EMBL/GenBank/DDBJ whole genome shotgun (WGS) entry which is preliminary data.</text>
</comment>
<keyword evidence="1" id="KW-0812">Transmembrane</keyword>
<dbReference type="EMBL" id="LAZR01001838">
    <property type="protein sequence ID" value="KKN38325.1"/>
    <property type="molecule type" value="Genomic_DNA"/>
</dbReference>
<keyword evidence="1" id="KW-1133">Transmembrane helix</keyword>
<organism evidence="2">
    <name type="scientific">marine sediment metagenome</name>
    <dbReference type="NCBI Taxonomy" id="412755"/>
    <lineage>
        <taxon>unclassified sequences</taxon>
        <taxon>metagenomes</taxon>
        <taxon>ecological metagenomes</taxon>
    </lineage>
</organism>
<keyword evidence="1" id="KW-0472">Membrane</keyword>
<reference evidence="2" key="1">
    <citation type="journal article" date="2015" name="Nature">
        <title>Complex archaea that bridge the gap between prokaryotes and eukaryotes.</title>
        <authorList>
            <person name="Spang A."/>
            <person name="Saw J.H."/>
            <person name="Jorgensen S.L."/>
            <person name="Zaremba-Niedzwiedzka K."/>
            <person name="Martijn J."/>
            <person name="Lind A.E."/>
            <person name="van Eijk R."/>
            <person name="Schleper C."/>
            <person name="Guy L."/>
            <person name="Ettema T.J."/>
        </authorList>
    </citation>
    <scope>NUCLEOTIDE SEQUENCE</scope>
</reference>
<proteinExistence type="predicted"/>
<feature type="transmembrane region" description="Helical" evidence="1">
    <location>
        <begin position="192"/>
        <end position="210"/>
    </location>
</feature>
<sequence>MRPRAQPRFRRARVGAVGEGSLSSSGLEDYLDDLNIQHIMLNIDLESQQLAGTMVDKQLVREWREYLNHKLPTSLLVPGVAPQYADGPLGWRQWFEDNTGSAIAMRVRTDGLTREGKEYQGKLREFHERFVAAGGKPSRKAPRKPSVAELPGPIAPVLTARDVREAAKQAGELAADVAKGAAEGAGITPGKIIAAVAAAAAIAAAVLLGGRSR</sequence>
<dbReference type="AlphaFoldDB" id="A0A0F9Q319"/>
<protein>
    <submittedName>
        <fullName evidence="2">Uncharacterized protein</fullName>
    </submittedName>
</protein>
<evidence type="ECO:0000313" key="2">
    <source>
        <dbReference type="EMBL" id="KKN38325.1"/>
    </source>
</evidence>
<name>A0A0F9Q319_9ZZZZ</name>
<accession>A0A0F9Q319</accession>